<dbReference type="RefSeq" id="WP_009162866.1">
    <property type="nucleotide sequence ID" value="NZ_KB291003.1"/>
</dbReference>
<sequence>MARFNKIQVLSAMQATGMVPVFYSNDVEIAKKVIEACYKGGVRVFEFTNRGDYAHEIFGELNKWCVSHCPEMILGAGTVIDAPTAMLYMQLGANFIVGPNFNPEVCAVCNRRLVPYTPGCGSVSEISDAQAMGCDVTKVFPAGNVGGPSFVKNVLGPLRWSNIMVTGAVAPDENNLSEWIKAGVFCVGMGSQLFPNERILASDWQYITDKCAETLGYIVKARSK</sequence>
<organism evidence="6 7">
    <name type="scientific">Hoylesella saccharolytica F0055</name>
    <dbReference type="NCBI Taxonomy" id="1127699"/>
    <lineage>
        <taxon>Bacteria</taxon>
        <taxon>Pseudomonadati</taxon>
        <taxon>Bacteroidota</taxon>
        <taxon>Bacteroidia</taxon>
        <taxon>Bacteroidales</taxon>
        <taxon>Prevotellaceae</taxon>
        <taxon>Hoylesella</taxon>
    </lineage>
</organism>
<dbReference type="InterPro" id="IPR013785">
    <property type="entry name" value="Aldolase_TIM"/>
</dbReference>
<gene>
    <name evidence="6" type="ORF">HMPREF9151_01559</name>
</gene>
<dbReference type="STRING" id="1127699.HMPREF9151_01559"/>
<keyword evidence="4" id="KW-0456">Lyase</keyword>
<keyword evidence="5" id="KW-0119">Carbohydrate metabolism</keyword>
<dbReference type="InterPro" id="IPR000887">
    <property type="entry name" value="Aldlse_KDPG_KHG"/>
</dbReference>
<dbReference type="PANTHER" id="PTHR30246:SF1">
    <property type="entry name" value="2-DEHYDRO-3-DEOXY-6-PHOSPHOGALACTONATE ALDOLASE-RELATED"/>
    <property type="match status" value="1"/>
</dbReference>
<comment type="caution">
    <text evidence="6">The sequence shown here is derived from an EMBL/GenBank/DDBJ whole genome shotgun (WGS) entry which is preliminary data.</text>
</comment>
<keyword evidence="7" id="KW-1185">Reference proteome</keyword>
<dbReference type="PANTHER" id="PTHR30246">
    <property type="entry name" value="2-KETO-3-DEOXY-6-PHOSPHOGLUCONATE ALDOLASE"/>
    <property type="match status" value="1"/>
</dbReference>
<dbReference type="Gene3D" id="3.20.20.70">
    <property type="entry name" value="Aldolase class I"/>
    <property type="match status" value="1"/>
</dbReference>
<dbReference type="OrthoDB" id="9802667at2"/>
<evidence type="ECO:0000256" key="5">
    <source>
        <dbReference type="ARBA" id="ARBA00023277"/>
    </source>
</evidence>
<name>L1N8X2_9BACT</name>
<evidence type="ECO:0000256" key="4">
    <source>
        <dbReference type="ARBA" id="ARBA00023239"/>
    </source>
</evidence>
<dbReference type="PATRIC" id="fig|1127699.3.peg.1437"/>
<dbReference type="CDD" id="cd00452">
    <property type="entry name" value="KDPG_aldolase"/>
    <property type="match status" value="1"/>
</dbReference>
<comment type="similarity">
    <text evidence="2">Belongs to the KHG/KDPG aldolase family.</text>
</comment>
<dbReference type="Proteomes" id="UP000010433">
    <property type="component" value="Unassembled WGS sequence"/>
</dbReference>
<evidence type="ECO:0000313" key="7">
    <source>
        <dbReference type="Proteomes" id="UP000010433"/>
    </source>
</evidence>
<dbReference type="HOGENOM" id="CLU_077795_2_0_10"/>
<evidence type="ECO:0000313" key="6">
    <source>
        <dbReference type="EMBL" id="EKX99724.1"/>
    </source>
</evidence>
<comment type="subunit">
    <text evidence="3">Homotrimer.</text>
</comment>
<dbReference type="AlphaFoldDB" id="L1N8X2"/>
<comment type="pathway">
    <text evidence="1">Carbohydrate acid metabolism.</text>
</comment>
<dbReference type="SUPFAM" id="SSF51569">
    <property type="entry name" value="Aldolase"/>
    <property type="match status" value="1"/>
</dbReference>
<dbReference type="GO" id="GO:0016829">
    <property type="term" value="F:lyase activity"/>
    <property type="evidence" value="ECO:0007669"/>
    <property type="project" value="UniProtKB-KW"/>
</dbReference>
<protein>
    <submittedName>
        <fullName evidence="6">KDPG and KHG aldolase</fullName>
    </submittedName>
</protein>
<accession>L1N8X2</accession>
<reference evidence="6 7" key="1">
    <citation type="submission" date="2012-05" db="EMBL/GenBank/DDBJ databases">
        <authorList>
            <person name="Weinstock G."/>
            <person name="Sodergren E."/>
            <person name="Lobos E.A."/>
            <person name="Fulton L."/>
            <person name="Fulton R."/>
            <person name="Courtney L."/>
            <person name="Fronick C."/>
            <person name="O'Laughlin M."/>
            <person name="Godfrey J."/>
            <person name="Wilson R.M."/>
            <person name="Miner T."/>
            <person name="Farmer C."/>
            <person name="Delehaunty K."/>
            <person name="Cordes M."/>
            <person name="Minx P."/>
            <person name="Tomlinson C."/>
            <person name="Chen J."/>
            <person name="Wollam A."/>
            <person name="Pepin K.H."/>
            <person name="Bhonagiri V."/>
            <person name="Zhang X."/>
            <person name="Suruliraj S."/>
            <person name="Warren W."/>
            <person name="Mitreva M."/>
            <person name="Mardis E.R."/>
            <person name="Wilson R.K."/>
        </authorList>
    </citation>
    <scope>NUCLEOTIDE SEQUENCE [LARGE SCALE GENOMIC DNA]</scope>
    <source>
        <strain evidence="6 7">F0055</strain>
    </source>
</reference>
<dbReference type="Pfam" id="PF01081">
    <property type="entry name" value="Aldolase"/>
    <property type="match status" value="1"/>
</dbReference>
<dbReference type="EMBL" id="AMEP01000097">
    <property type="protein sequence ID" value="EKX99724.1"/>
    <property type="molecule type" value="Genomic_DNA"/>
</dbReference>
<dbReference type="NCBIfam" id="NF005499">
    <property type="entry name" value="PRK07114.1"/>
    <property type="match status" value="1"/>
</dbReference>
<proteinExistence type="inferred from homology"/>
<evidence type="ECO:0000256" key="3">
    <source>
        <dbReference type="ARBA" id="ARBA00011233"/>
    </source>
</evidence>
<evidence type="ECO:0000256" key="2">
    <source>
        <dbReference type="ARBA" id="ARBA00006906"/>
    </source>
</evidence>
<evidence type="ECO:0000256" key="1">
    <source>
        <dbReference type="ARBA" id="ARBA00004761"/>
    </source>
</evidence>